<organism evidence="1 2">
    <name type="scientific">Anopheles christyi</name>
    <dbReference type="NCBI Taxonomy" id="43041"/>
    <lineage>
        <taxon>Eukaryota</taxon>
        <taxon>Metazoa</taxon>
        <taxon>Ecdysozoa</taxon>
        <taxon>Arthropoda</taxon>
        <taxon>Hexapoda</taxon>
        <taxon>Insecta</taxon>
        <taxon>Pterygota</taxon>
        <taxon>Neoptera</taxon>
        <taxon>Endopterygota</taxon>
        <taxon>Diptera</taxon>
        <taxon>Nematocera</taxon>
        <taxon>Culicoidea</taxon>
        <taxon>Culicidae</taxon>
        <taxon>Anophelinae</taxon>
        <taxon>Anopheles</taxon>
    </lineage>
</organism>
<dbReference type="AlphaFoldDB" id="A0A182KI00"/>
<dbReference type="Proteomes" id="UP000075881">
    <property type="component" value="Unassembled WGS sequence"/>
</dbReference>
<dbReference type="VEuPathDB" id="VectorBase:ACHR014104"/>
<dbReference type="EnsemblMetazoa" id="ACHR014104-RA">
    <property type="protein sequence ID" value="ACHR014104-PA"/>
    <property type="gene ID" value="ACHR014104"/>
</dbReference>
<sequence>VPRILHVRRPVQLNIRQQSIGNRCDRRKLGMILADALHRKQLDVELVSGTHFTNQNIVIDRANCRFRVNGCLIANRYPLDLPRVDAMVLVHVLVIGHLS</sequence>
<name>A0A182KI00_9DIPT</name>
<keyword evidence="2" id="KW-1185">Reference proteome</keyword>
<evidence type="ECO:0000313" key="2">
    <source>
        <dbReference type="Proteomes" id="UP000075881"/>
    </source>
</evidence>
<reference evidence="2" key="1">
    <citation type="submission" date="2013-03" db="EMBL/GenBank/DDBJ databases">
        <title>The Genome Sequence of Anopheles christyi ACHKN1017.</title>
        <authorList>
            <consortium name="The Broad Institute Genomics Platform"/>
            <person name="Neafsey D.E."/>
            <person name="Besansky N."/>
            <person name="Walker B."/>
            <person name="Young S.K."/>
            <person name="Zeng Q."/>
            <person name="Gargeya S."/>
            <person name="Fitzgerald M."/>
            <person name="Haas B."/>
            <person name="Abouelleil A."/>
            <person name="Allen A.W."/>
            <person name="Alvarado L."/>
            <person name="Arachchi H.M."/>
            <person name="Berlin A.M."/>
            <person name="Chapman S.B."/>
            <person name="Gainer-Dewar J."/>
            <person name="Goldberg J."/>
            <person name="Griggs A."/>
            <person name="Gujja S."/>
            <person name="Hansen M."/>
            <person name="Howarth C."/>
            <person name="Imamovic A."/>
            <person name="Ireland A."/>
            <person name="Larimer J."/>
            <person name="McCowan C."/>
            <person name="Murphy C."/>
            <person name="Pearson M."/>
            <person name="Poon T.W."/>
            <person name="Priest M."/>
            <person name="Roberts A."/>
            <person name="Saif S."/>
            <person name="Shea T."/>
            <person name="Sisk P."/>
            <person name="Sykes S."/>
            <person name="Wortman J."/>
            <person name="Nusbaum C."/>
            <person name="Birren B."/>
        </authorList>
    </citation>
    <scope>NUCLEOTIDE SEQUENCE [LARGE SCALE GENOMIC DNA]</scope>
    <source>
        <strain evidence="2">ACHKN1017</strain>
    </source>
</reference>
<accession>A0A182KI00</accession>
<proteinExistence type="predicted"/>
<evidence type="ECO:0000313" key="1">
    <source>
        <dbReference type="EnsemblMetazoa" id="ACHR014104-PA"/>
    </source>
</evidence>
<reference evidence="1" key="2">
    <citation type="submission" date="2020-05" db="UniProtKB">
        <authorList>
            <consortium name="EnsemblMetazoa"/>
        </authorList>
    </citation>
    <scope>IDENTIFICATION</scope>
    <source>
        <strain evidence="1">ACHKN1017</strain>
    </source>
</reference>
<protein>
    <submittedName>
        <fullName evidence="1">Uncharacterized protein</fullName>
    </submittedName>
</protein>